<dbReference type="EMBL" id="BSFD01000009">
    <property type="protein sequence ID" value="GLK49469.1"/>
    <property type="molecule type" value="Genomic_DNA"/>
</dbReference>
<reference evidence="1" key="1">
    <citation type="journal article" date="2014" name="Int. J. Syst. Evol. Microbiol.">
        <title>Complete genome of a new Firmicutes species belonging to the dominant human colonic microbiota ('Ruminococcus bicirculans') reveals two chromosomes and a selective capacity to utilize plant glucans.</title>
        <authorList>
            <consortium name="NISC Comparative Sequencing Program"/>
            <person name="Wegmann U."/>
            <person name="Louis P."/>
            <person name="Goesmann A."/>
            <person name="Henrissat B."/>
            <person name="Duncan S.H."/>
            <person name="Flint H.J."/>
        </authorList>
    </citation>
    <scope>NUCLEOTIDE SEQUENCE</scope>
    <source>
        <strain evidence="1">VKM B-1499</strain>
    </source>
</reference>
<proteinExistence type="predicted"/>
<gene>
    <name evidence="1" type="ORF">GCM10017620_24420</name>
</gene>
<dbReference type="RefSeq" id="WP_271165665.1">
    <property type="nucleotide sequence ID" value="NZ_BSFD01000009.1"/>
</dbReference>
<sequence>MSAFLPILVAAAAALAAVQLTLMWAKTYSGDLRSASELLDENYKAANALIQDEATPDSVIRFIGSAIQHAGRPAMARSFARHFLFGRIRKPKPISARSAELKADLARLSPEGQDNFAAFMASAMMASAAADPLLSRVYLMAVNAFLSASGRADDQNVSHDRAETAAIDLSDSGFACAA</sequence>
<organism evidence="1 2">
    <name type="scientific">Brevundimonas intermedia</name>
    <dbReference type="NCBI Taxonomy" id="74315"/>
    <lineage>
        <taxon>Bacteria</taxon>
        <taxon>Pseudomonadati</taxon>
        <taxon>Pseudomonadota</taxon>
        <taxon>Alphaproteobacteria</taxon>
        <taxon>Caulobacterales</taxon>
        <taxon>Caulobacteraceae</taxon>
        <taxon>Brevundimonas</taxon>
    </lineage>
</organism>
<accession>A0ABQ5TBM5</accession>
<evidence type="ECO:0000313" key="2">
    <source>
        <dbReference type="Proteomes" id="UP001143509"/>
    </source>
</evidence>
<keyword evidence="2" id="KW-1185">Reference proteome</keyword>
<comment type="caution">
    <text evidence="1">The sequence shown here is derived from an EMBL/GenBank/DDBJ whole genome shotgun (WGS) entry which is preliminary data.</text>
</comment>
<protein>
    <submittedName>
        <fullName evidence="1">Uncharacterized protein</fullName>
    </submittedName>
</protein>
<dbReference type="Proteomes" id="UP001143509">
    <property type="component" value="Unassembled WGS sequence"/>
</dbReference>
<name>A0ABQ5TBM5_9CAUL</name>
<evidence type="ECO:0000313" key="1">
    <source>
        <dbReference type="EMBL" id="GLK49469.1"/>
    </source>
</evidence>
<reference evidence="1" key="2">
    <citation type="submission" date="2023-01" db="EMBL/GenBank/DDBJ databases">
        <authorList>
            <person name="Sun Q."/>
            <person name="Evtushenko L."/>
        </authorList>
    </citation>
    <scope>NUCLEOTIDE SEQUENCE</scope>
    <source>
        <strain evidence="1">VKM B-1499</strain>
    </source>
</reference>